<dbReference type="PATRIC" id="fig|1069640.6.peg.907"/>
<dbReference type="InterPro" id="IPR023095">
    <property type="entry name" value="Ade_MeTrfase_dom_2"/>
</dbReference>
<dbReference type="HOGENOM" id="CLU_063430_0_0_0"/>
<dbReference type="GO" id="GO:0009307">
    <property type="term" value="P:DNA restriction-modification system"/>
    <property type="evidence" value="ECO:0007669"/>
    <property type="project" value="InterPro"/>
</dbReference>
<feature type="binding site" evidence="7">
    <location>
        <position position="17"/>
    </location>
    <ligand>
        <name>S-adenosyl-L-methionine</name>
        <dbReference type="ChEBI" id="CHEBI:59789"/>
    </ligand>
</feature>
<dbReference type="STRING" id="187101.VC03_04590"/>
<dbReference type="GO" id="GO:0006298">
    <property type="term" value="P:mismatch repair"/>
    <property type="evidence" value="ECO:0007669"/>
    <property type="project" value="TreeGrafter"/>
</dbReference>
<dbReference type="InterPro" id="IPR029063">
    <property type="entry name" value="SAM-dependent_MTases_sf"/>
</dbReference>
<protein>
    <recommendedName>
        <fullName evidence="2 8">Site-specific DNA-methyltransferase (adenine-specific)</fullName>
        <ecNumber evidence="2 8">2.1.1.72</ecNumber>
    </recommendedName>
</protein>
<gene>
    <name evidence="10" type="ORF">VC03_04590</name>
</gene>
<evidence type="ECO:0000256" key="9">
    <source>
        <dbReference type="SAM" id="Coils"/>
    </source>
</evidence>
<dbReference type="NCBIfam" id="TIGR00571">
    <property type="entry name" value="dam"/>
    <property type="match status" value="1"/>
</dbReference>
<evidence type="ECO:0000256" key="2">
    <source>
        <dbReference type="ARBA" id="ARBA00011900"/>
    </source>
</evidence>
<keyword evidence="11" id="KW-1185">Reference proteome</keyword>
<keyword evidence="5 8" id="KW-0949">S-adenosyl-L-methionine</keyword>
<dbReference type="GO" id="GO:0032259">
    <property type="term" value="P:methylation"/>
    <property type="evidence" value="ECO:0007669"/>
    <property type="project" value="UniProtKB-KW"/>
</dbReference>
<evidence type="ECO:0000313" key="10">
    <source>
        <dbReference type="EMBL" id="AKC95768.1"/>
    </source>
</evidence>
<dbReference type="GO" id="GO:1904047">
    <property type="term" value="F:S-adenosyl-L-methionine binding"/>
    <property type="evidence" value="ECO:0007669"/>
    <property type="project" value="TreeGrafter"/>
</dbReference>
<dbReference type="REBASE" id="110075">
    <property type="entry name" value="M2.Ssp35ORF4580P"/>
</dbReference>
<keyword evidence="4 8" id="KW-0808">Transferase</keyword>
<sequence>MEKNVIVKPFIKWAGGKNQLLNELVKKLPFENYNNITKYAEPFVGGGAVLFYILNNYNIKEVYISDINSKLIVTYKMIKKNVDELIIKLEKIQEEYLRLDENSRKIYYLEKRKEFNLSNLNDIDIATLFIFLNKTCFNGLYRVNKKGEFNVPMGKYKKPLICDRENLKQVSNKLKNVKIICGDYKKSIKFIDSDTFVYFDPPYRPINITSSFTAYTKDSFTDNEQIELAKYIDKLTEKGAKIMLSNSDPKNVNKNDAFFDELYNKYNIFRVKAKRTINSNASSRGEIDELVIINY</sequence>
<dbReference type="PANTHER" id="PTHR30481">
    <property type="entry name" value="DNA ADENINE METHYLASE"/>
    <property type="match status" value="1"/>
</dbReference>
<dbReference type="Proteomes" id="UP000033103">
    <property type="component" value="Chromosome"/>
</dbReference>
<keyword evidence="3 8" id="KW-0489">Methyltransferase</keyword>
<evidence type="ECO:0000256" key="3">
    <source>
        <dbReference type="ARBA" id="ARBA00022603"/>
    </source>
</evidence>
<evidence type="ECO:0000256" key="8">
    <source>
        <dbReference type="RuleBase" id="RU361257"/>
    </source>
</evidence>
<dbReference type="OrthoDB" id="9805629at2"/>
<proteinExistence type="inferred from homology"/>
<feature type="coiled-coil region" evidence="9">
    <location>
        <begin position="75"/>
        <end position="102"/>
    </location>
</feature>
<feature type="binding site" evidence="7">
    <location>
        <position position="66"/>
    </location>
    <ligand>
        <name>S-adenosyl-L-methionine</name>
        <dbReference type="ChEBI" id="CHEBI:59789"/>
    </ligand>
</feature>
<evidence type="ECO:0000256" key="5">
    <source>
        <dbReference type="ARBA" id="ARBA00022691"/>
    </source>
</evidence>
<dbReference type="PRINTS" id="PR00505">
    <property type="entry name" value="D12N6MTFRASE"/>
</dbReference>
<comment type="similarity">
    <text evidence="1 8">Belongs to the N(4)/N(6)-methyltransferase family.</text>
</comment>
<feature type="binding site" evidence="7">
    <location>
        <position position="13"/>
    </location>
    <ligand>
        <name>S-adenosyl-L-methionine</name>
        <dbReference type="ChEBI" id="CHEBI:59789"/>
    </ligand>
</feature>
<evidence type="ECO:0000313" key="11">
    <source>
        <dbReference type="Proteomes" id="UP000033103"/>
    </source>
</evidence>
<dbReference type="PIRSF" id="PIRSF000398">
    <property type="entry name" value="M_m6A_EcoRV"/>
    <property type="match status" value="1"/>
</dbReference>
<dbReference type="EC" id="2.1.1.72" evidence="2 8"/>
<name>A0A0E3UUX6_9FUSO</name>
<dbReference type="InterPro" id="IPR012263">
    <property type="entry name" value="M_m6A_EcoRV"/>
</dbReference>
<dbReference type="Pfam" id="PF02086">
    <property type="entry name" value="MethyltransfD12"/>
    <property type="match status" value="1"/>
</dbReference>
<keyword evidence="9" id="KW-0175">Coiled coil</keyword>
<reference evidence="10 11" key="1">
    <citation type="journal article" date="2012" name="BMC Genomics">
        <title>Genomic sequence analysis and characterization of Sneathia amnii sp. nov.</title>
        <authorList>
            <consortium name="Vaginal Microbiome Consortium (additional members)"/>
            <person name="Harwich M.D.Jr."/>
            <person name="Serrano M.G."/>
            <person name="Fettweis J.M."/>
            <person name="Alves J.M."/>
            <person name="Reimers M.A."/>
            <person name="Buck G.A."/>
            <person name="Jefferson K.K."/>
        </authorList>
    </citation>
    <scope>NUCLEOTIDE SEQUENCE [LARGE SCALE GENOMIC DNA]</scope>
    <source>
        <strain evidence="10 11">SN35</strain>
    </source>
</reference>
<dbReference type="EMBL" id="CP011280">
    <property type="protein sequence ID" value="AKC95768.1"/>
    <property type="molecule type" value="Genomic_DNA"/>
</dbReference>
<dbReference type="SUPFAM" id="SSF53335">
    <property type="entry name" value="S-adenosyl-L-methionine-dependent methyltransferases"/>
    <property type="match status" value="1"/>
</dbReference>
<dbReference type="PROSITE" id="PS00092">
    <property type="entry name" value="N6_MTASE"/>
    <property type="match status" value="1"/>
</dbReference>
<evidence type="ECO:0000256" key="4">
    <source>
        <dbReference type="ARBA" id="ARBA00022679"/>
    </source>
</evidence>
<evidence type="ECO:0000256" key="6">
    <source>
        <dbReference type="ARBA" id="ARBA00047942"/>
    </source>
</evidence>
<comment type="catalytic activity">
    <reaction evidence="6 8">
        <text>a 2'-deoxyadenosine in DNA + S-adenosyl-L-methionine = an N(6)-methyl-2'-deoxyadenosine in DNA + S-adenosyl-L-homocysteine + H(+)</text>
        <dbReference type="Rhea" id="RHEA:15197"/>
        <dbReference type="Rhea" id="RHEA-COMP:12418"/>
        <dbReference type="Rhea" id="RHEA-COMP:12419"/>
        <dbReference type="ChEBI" id="CHEBI:15378"/>
        <dbReference type="ChEBI" id="CHEBI:57856"/>
        <dbReference type="ChEBI" id="CHEBI:59789"/>
        <dbReference type="ChEBI" id="CHEBI:90615"/>
        <dbReference type="ChEBI" id="CHEBI:90616"/>
        <dbReference type="EC" id="2.1.1.72"/>
    </reaction>
</comment>
<organism evidence="10 11">
    <name type="scientific">Sneathia vaginalis</name>
    <dbReference type="NCBI Taxonomy" id="187101"/>
    <lineage>
        <taxon>Bacteria</taxon>
        <taxon>Fusobacteriati</taxon>
        <taxon>Fusobacteriota</taxon>
        <taxon>Fusobacteriia</taxon>
        <taxon>Fusobacteriales</taxon>
        <taxon>Leptotrichiaceae</taxon>
        <taxon>Sneathia</taxon>
    </lineage>
</organism>
<dbReference type="KEGG" id="sns:VC03_04590"/>
<dbReference type="Gene3D" id="1.10.1020.10">
    <property type="entry name" value="Adenine-specific Methyltransferase, Domain 2"/>
    <property type="match status" value="1"/>
</dbReference>
<evidence type="ECO:0000256" key="1">
    <source>
        <dbReference type="ARBA" id="ARBA00006594"/>
    </source>
</evidence>
<accession>A0A0E3UUX6</accession>
<dbReference type="GO" id="GO:0043565">
    <property type="term" value="F:sequence-specific DNA binding"/>
    <property type="evidence" value="ECO:0007669"/>
    <property type="project" value="TreeGrafter"/>
</dbReference>
<dbReference type="InterPro" id="IPR012327">
    <property type="entry name" value="MeTrfase_D12"/>
</dbReference>
<dbReference type="InterPro" id="IPR002052">
    <property type="entry name" value="DNA_methylase_N6_adenine_CS"/>
</dbReference>
<dbReference type="AlphaFoldDB" id="A0A0E3UUX6"/>
<dbReference type="PANTHER" id="PTHR30481:SF3">
    <property type="entry name" value="DNA ADENINE METHYLASE"/>
    <property type="match status" value="1"/>
</dbReference>
<dbReference type="GO" id="GO:0009007">
    <property type="term" value="F:site-specific DNA-methyltransferase (adenine-specific) activity"/>
    <property type="evidence" value="ECO:0007669"/>
    <property type="project" value="UniProtKB-UniRule"/>
</dbReference>
<feature type="binding site" evidence="7">
    <location>
        <position position="200"/>
    </location>
    <ligand>
        <name>S-adenosyl-L-methionine</name>
        <dbReference type="ChEBI" id="CHEBI:59789"/>
    </ligand>
</feature>
<evidence type="ECO:0000256" key="7">
    <source>
        <dbReference type="PIRSR" id="PIRSR000398-1"/>
    </source>
</evidence>
<dbReference type="Gene3D" id="3.40.50.150">
    <property type="entry name" value="Vaccinia Virus protein VP39"/>
    <property type="match status" value="1"/>
</dbReference>